<comment type="caution">
    <text evidence="1">The sequence shown here is derived from an EMBL/GenBank/DDBJ whole genome shotgun (WGS) entry which is preliminary data.</text>
</comment>
<proteinExistence type="predicted"/>
<dbReference type="AlphaFoldDB" id="X1T3Z6"/>
<gene>
    <name evidence="1" type="ORF">S12H4_21884</name>
</gene>
<name>X1T3Z6_9ZZZZ</name>
<accession>X1T3Z6</accession>
<dbReference type="EMBL" id="BARW01011324">
    <property type="protein sequence ID" value="GAI86111.1"/>
    <property type="molecule type" value="Genomic_DNA"/>
</dbReference>
<organism evidence="1">
    <name type="scientific">marine sediment metagenome</name>
    <dbReference type="NCBI Taxonomy" id="412755"/>
    <lineage>
        <taxon>unclassified sequences</taxon>
        <taxon>metagenomes</taxon>
        <taxon>ecological metagenomes</taxon>
    </lineage>
</organism>
<sequence>MPKKRKKKRNNRSKYVKMVAEGTAINITGLIGQKIGFGLATKAPTPVS</sequence>
<protein>
    <submittedName>
        <fullName evidence="1">Uncharacterized protein</fullName>
    </submittedName>
</protein>
<feature type="non-terminal residue" evidence="1">
    <location>
        <position position="48"/>
    </location>
</feature>
<evidence type="ECO:0000313" key="1">
    <source>
        <dbReference type="EMBL" id="GAI86111.1"/>
    </source>
</evidence>
<reference evidence="1" key="1">
    <citation type="journal article" date="2014" name="Front. Microbiol.">
        <title>High frequency of phylogenetically diverse reductive dehalogenase-homologous genes in deep subseafloor sedimentary metagenomes.</title>
        <authorList>
            <person name="Kawai M."/>
            <person name="Futagami T."/>
            <person name="Toyoda A."/>
            <person name="Takaki Y."/>
            <person name="Nishi S."/>
            <person name="Hori S."/>
            <person name="Arai W."/>
            <person name="Tsubouchi T."/>
            <person name="Morono Y."/>
            <person name="Uchiyama I."/>
            <person name="Ito T."/>
            <person name="Fujiyama A."/>
            <person name="Inagaki F."/>
            <person name="Takami H."/>
        </authorList>
    </citation>
    <scope>NUCLEOTIDE SEQUENCE</scope>
    <source>
        <strain evidence="1">Expedition CK06-06</strain>
    </source>
</reference>